<accession>A0AAE9Y2T9</accession>
<dbReference type="KEGG" id="ima:PO878_11715"/>
<dbReference type="RefSeq" id="WP_272734690.1">
    <property type="nucleotide sequence ID" value="NZ_CP116942.1"/>
</dbReference>
<gene>
    <name evidence="1" type="ORF">PO878_11715</name>
</gene>
<sequence length="702" mass="71723">MAVGVLAVGAVGVLVVRAVTGGSGGASSPEAAVEDLAAALEEEDPVAALAAMDPDEVEALGDVYEQAAARAAAIGFAPGEATLAGVDVALSGVTYDVEELGDGVARVTITDGEADLTVDGGTLGDRTEAVLERQAEADGGDPDGDRDGELEAEDLVVTDDDGDEVEPFVVTVERGGGWYVSPLHTAAQYAVDALGLDAPTFPAPDGGEGAADPEAAVMDLLVAAGDGDGEATGELAAGAGGEAVRAYAGALEGLVGRLGEDTSAEVDVLETEVAERDGGGRRVTITRLEGTLTYTDDDGEERRADVSWDGTCLDVETRSLQGDGEAMTDDEEDAATVATSDLCLTEGWERIGIDSLSVVVVEEDGGWRVDPLATLTDYADDVVPEVDGATVLRLLDVPELAEPTGSVAVGSPTDVELNDAGYAVLTLEATAGEAFTVSAELPDDVDDELQAFLVAPDGSALSAFDLVDPEESGEYLLVVGKDGFSAGTATVRTSRLVRRDLTVGEAASGGLGQPGDVVEYAVDLEADATYRLVYNQPDLLYSVVDPDGLSLELTEGDEDGTATFTTDEAGTHAVRVESGSDATTGAFRVNVVEVPPFVLGNGTSAEASGEVLAPGDSQFIDLTVQGGREVLVDVVADAPAFDPVFIVKDPATDTELRRFNSGGPGAGESVSFAPEETTTYRIEVQGSASTVGPFTLTAELVA</sequence>
<keyword evidence="2" id="KW-1185">Reference proteome</keyword>
<proteinExistence type="predicted"/>
<reference evidence="1" key="1">
    <citation type="submission" date="2023-01" db="EMBL/GenBank/DDBJ databases">
        <title>The diversity of Class Acidimicrobiia in South China Sea sediment environments and the proposal of Iamia marina sp. nov., a novel species of the genus Iamia.</title>
        <authorList>
            <person name="He Y."/>
            <person name="Tian X."/>
        </authorList>
    </citation>
    <scope>NUCLEOTIDE SEQUENCE</scope>
    <source>
        <strain evidence="1">DSM 19957</strain>
    </source>
</reference>
<dbReference type="Gene3D" id="2.60.120.380">
    <property type="match status" value="1"/>
</dbReference>
<dbReference type="EMBL" id="CP116942">
    <property type="protein sequence ID" value="WCO65165.1"/>
    <property type="molecule type" value="Genomic_DNA"/>
</dbReference>
<protein>
    <submittedName>
        <fullName evidence="1">Uncharacterized protein</fullName>
    </submittedName>
</protein>
<dbReference type="AlphaFoldDB" id="A0AAE9Y2T9"/>
<organism evidence="1 2">
    <name type="scientific">Iamia majanohamensis</name>
    <dbReference type="NCBI Taxonomy" id="467976"/>
    <lineage>
        <taxon>Bacteria</taxon>
        <taxon>Bacillati</taxon>
        <taxon>Actinomycetota</taxon>
        <taxon>Acidimicrobiia</taxon>
        <taxon>Acidimicrobiales</taxon>
        <taxon>Iamiaceae</taxon>
        <taxon>Iamia</taxon>
    </lineage>
</organism>
<name>A0AAE9Y2T9_9ACTN</name>
<evidence type="ECO:0000313" key="2">
    <source>
        <dbReference type="Proteomes" id="UP001216390"/>
    </source>
</evidence>
<dbReference type="Proteomes" id="UP001216390">
    <property type="component" value="Chromosome"/>
</dbReference>
<evidence type="ECO:0000313" key="1">
    <source>
        <dbReference type="EMBL" id="WCO65165.1"/>
    </source>
</evidence>